<accession>R8AR87</accession>
<protein>
    <submittedName>
        <fullName evidence="2">Outer membrane autotransporter barrel domain-containing protein</fullName>
    </submittedName>
</protein>
<reference evidence="2 3" key="1">
    <citation type="journal article" date="2013" name="Genome Announc.">
        <title>Genome Sequence of Plesiomonas shigelloides Strain 302-73 (Serotype O1).</title>
        <authorList>
            <person name="Pique N."/>
            <person name="Aquilini E."/>
            <person name="Alioto T."/>
            <person name="Minana-Galbis D."/>
            <person name="Tomas J.M."/>
        </authorList>
    </citation>
    <scope>NUCLEOTIDE SEQUENCE [LARGE SCALE GENOMIC DNA]</scope>
    <source>
        <strain evidence="2 3">302-73</strain>
    </source>
</reference>
<keyword evidence="1" id="KW-0732">Signal</keyword>
<sequence length="519" mass="56080">MLHFSRKPFAMALLLSLNSVAWAASETPDTSAVVKPVDAVLQDRQVELLSYDGSVQLLNTPGNNAPQSSGVVTLANTLRTLLPLHEQWVLRGAEQLAIRAQGKESKLGLPAGSYYVPSTARLSDDGTVLALAAGHNGQLHAMRWQTTKGLQPLIPAGKAHISGVSDMSNDGRTIIGWYQASPSDLTRGFMWTEAGGFTPLPAMLNEPVFTSADGNVVLGEHYRATLKSLQQNQQAQAFMNSMPFDGQDEFGYYEVVAVSHDGQRIAGYVAHTAEPVWQPFLWIADNGFTDLDSAGLLEKPQNGAEPDFAAFRQRIIKAAGMSASEAFTPLSTQAVLWQVGKGVELLDGMESSAGLSRDGKQAFAYSALKPGQSFEMPQLWRFNAKGRKNLHDVIAEPDVYLPIYGMSEDGSRVWLSVNGDTESRTVLLVDAALHEMPSEPEELVLGGTSRDAATSALFVQDLEQGYPVMILRDNQLFAAGDQCRAGDAALLTEYLKISANGKVIAVNKENATCLQTLQP</sequence>
<dbReference type="OrthoDB" id="229996at2"/>
<keyword evidence="3" id="KW-1185">Reference proteome</keyword>
<dbReference type="AlphaFoldDB" id="R8AR87"/>
<organism evidence="2 3">
    <name type="scientific">Plesiomonas shigelloides 302-73</name>
    <dbReference type="NCBI Taxonomy" id="1315976"/>
    <lineage>
        <taxon>Bacteria</taxon>
        <taxon>Pseudomonadati</taxon>
        <taxon>Pseudomonadota</taxon>
        <taxon>Gammaproteobacteria</taxon>
        <taxon>Enterobacterales</taxon>
        <taxon>Enterobacteriaceae</taxon>
        <taxon>Plesiomonas</taxon>
    </lineage>
</organism>
<feature type="chain" id="PRO_5004462187" evidence="1">
    <location>
        <begin position="24"/>
        <end position="519"/>
    </location>
</feature>
<evidence type="ECO:0000313" key="2">
    <source>
        <dbReference type="EMBL" id="EON88838.1"/>
    </source>
</evidence>
<dbReference type="RefSeq" id="WP_010863355.1">
    <property type="nucleotide sequence ID" value="NZ_KB944508.1"/>
</dbReference>
<dbReference type="EMBL" id="AQQO01000049">
    <property type="protein sequence ID" value="EON88838.1"/>
    <property type="molecule type" value="Genomic_DNA"/>
</dbReference>
<dbReference type="PATRIC" id="fig|1315976.3.peg.1701"/>
<dbReference type="SUPFAM" id="SSF82171">
    <property type="entry name" value="DPP6 N-terminal domain-like"/>
    <property type="match status" value="1"/>
</dbReference>
<gene>
    <name evidence="2" type="ORF">PLESHI_08664</name>
</gene>
<proteinExistence type="predicted"/>
<evidence type="ECO:0000256" key="1">
    <source>
        <dbReference type="SAM" id="SignalP"/>
    </source>
</evidence>
<comment type="caution">
    <text evidence="2">The sequence shown here is derived from an EMBL/GenBank/DDBJ whole genome shotgun (WGS) entry which is preliminary data.</text>
</comment>
<name>R8AR87_PLESH</name>
<feature type="signal peptide" evidence="1">
    <location>
        <begin position="1"/>
        <end position="23"/>
    </location>
</feature>
<dbReference type="HOGENOM" id="CLU_524636_0_0_6"/>
<dbReference type="Proteomes" id="UP000014012">
    <property type="component" value="Unassembled WGS sequence"/>
</dbReference>
<evidence type="ECO:0000313" key="3">
    <source>
        <dbReference type="Proteomes" id="UP000014012"/>
    </source>
</evidence>